<organism evidence="3 4">
    <name type="scientific">Gossypium anomalum</name>
    <dbReference type="NCBI Taxonomy" id="47600"/>
    <lineage>
        <taxon>Eukaryota</taxon>
        <taxon>Viridiplantae</taxon>
        <taxon>Streptophyta</taxon>
        <taxon>Embryophyta</taxon>
        <taxon>Tracheophyta</taxon>
        <taxon>Spermatophyta</taxon>
        <taxon>Magnoliopsida</taxon>
        <taxon>eudicotyledons</taxon>
        <taxon>Gunneridae</taxon>
        <taxon>Pentapetalae</taxon>
        <taxon>rosids</taxon>
        <taxon>malvids</taxon>
        <taxon>Malvales</taxon>
        <taxon>Malvaceae</taxon>
        <taxon>Malvoideae</taxon>
        <taxon>Gossypium</taxon>
    </lineage>
</organism>
<evidence type="ECO:0000313" key="3">
    <source>
        <dbReference type="EMBL" id="KAG8501054.1"/>
    </source>
</evidence>
<comment type="caution">
    <text evidence="3">The sequence shown here is derived from an EMBL/GenBank/DDBJ whole genome shotgun (WGS) entry which is preliminary data.</text>
</comment>
<dbReference type="PROSITE" id="PS50994">
    <property type="entry name" value="INTEGRASE"/>
    <property type="match status" value="1"/>
</dbReference>
<keyword evidence="1" id="KW-0511">Multifunctional enzyme</keyword>
<dbReference type="GO" id="GO:0003824">
    <property type="term" value="F:catalytic activity"/>
    <property type="evidence" value="ECO:0007669"/>
    <property type="project" value="UniProtKB-KW"/>
</dbReference>
<dbReference type="InterPro" id="IPR041588">
    <property type="entry name" value="Integrase_H2C2"/>
</dbReference>
<dbReference type="OrthoDB" id="111931at2759"/>
<dbReference type="SUPFAM" id="SSF53098">
    <property type="entry name" value="Ribonuclease H-like"/>
    <property type="match status" value="1"/>
</dbReference>
<accession>A0A8J6D9Y2</accession>
<dbReference type="Gene3D" id="3.30.70.270">
    <property type="match status" value="1"/>
</dbReference>
<feature type="domain" description="Integrase catalytic" evidence="2">
    <location>
        <begin position="208"/>
        <end position="292"/>
    </location>
</feature>
<dbReference type="InterPro" id="IPR043128">
    <property type="entry name" value="Rev_trsase/Diguanyl_cyclase"/>
</dbReference>
<keyword evidence="4" id="KW-1185">Reference proteome</keyword>
<reference evidence="3 4" key="1">
    <citation type="journal article" date="2021" name="bioRxiv">
        <title>The Gossypium anomalum genome as a resource for cotton improvement and evolutionary analysis of hybrid incompatibility.</title>
        <authorList>
            <person name="Grover C.E."/>
            <person name="Yuan D."/>
            <person name="Arick M.A."/>
            <person name="Miller E.R."/>
            <person name="Hu G."/>
            <person name="Peterson D.G."/>
            <person name="Wendel J.F."/>
            <person name="Udall J.A."/>
        </authorList>
    </citation>
    <scope>NUCLEOTIDE SEQUENCE [LARGE SCALE GENOMIC DNA]</scope>
    <source>
        <strain evidence="3">JFW-Udall</strain>
        <tissue evidence="3">Leaf</tissue>
    </source>
</reference>
<dbReference type="SUPFAM" id="SSF56672">
    <property type="entry name" value="DNA/RNA polymerases"/>
    <property type="match status" value="1"/>
</dbReference>
<dbReference type="Pfam" id="PF17919">
    <property type="entry name" value="RT_RNaseH_2"/>
    <property type="match status" value="1"/>
</dbReference>
<dbReference type="GO" id="GO:0015074">
    <property type="term" value="P:DNA integration"/>
    <property type="evidence" value="ECO:0007669"/>
    <property type="project" value="InterPro"/>
</dbReference>
<dbReference type="InterPro" id="IPR001584">
    <property type="entry name" value="Integrase_cat-core"/>
</dbReference>
<evidence type="ECO:0000259" key="2">
    <source>
        <dbReference type="PROSITE" id="PS50994"/>
    </source>
</evidence>
<dbReference type="InterPro" id="IPR041577">
    <property type="entry name" value="RT_RNaseH_2"/>
</dbReference>
<dbReference type="EMBL" id="JAHUZN010000002">
    <property type="protein sequence ID" value="KAG8501054.1"/>
    <property type="molecule type" value="Genomic_DNA"/>
</dbReference>
<dbReference type="InterPro" id="IPR050951">
    <property type="entry name" value="Retrovirus_Pol_polyprotein"/>
</dbReference>
<dbReference type="Gene3D" id="3.30.420.10">
    <property type="entry name" value="Ribonuclease H-like superfamily/Ribonuclease H"/>
    <property type="match status" value="1"/>
</dbReference>
<dbReference type="InterPro" id="IPR012337">
    <property type="entry name" value="RNaseH-like_sf"/>
</dbReference>
<dbReference type="FunFam" id="3.30.70.270:FF:000020">
    <property type="entry name" value="Transposon Tf2-6 polyprotein-like Protein"/>
    <property type="match status" value="1"/>
</dbReference>
<evidence type="ECO:0000256" key="1">
    <source>
        <dbReference type="ARBA" id="ARBA00023268"/>
    </source>
</evidence>
<dbReference type="AlphaFoldDB" id="A0A8J6D9Y2"/>
<name>A0A8J6D9Y2_9ROSI</name>
<dbReference type="Proteomes" id="UP000701853">
    <property type="component" value="Chromosome 2"/>
</dbReference>
<evidence type="ECO:0000313" key="4">
    <source>
        <dbReference type="Proteomes" id="UP000701853"/>
    </source>
</evidence>
<dbReference type="PANTHER" id="PTHR37984">
    <property type="entry name" value="PROTEIN CBG26694"/>
    <property type="match status" value="1"/>
</dbReference>
<gene>
    <name evidence="3" type="ORF">CXB51_003155</name>
</gene>
<protein>
    <recommendedName>
        <fullName evidence="2">Integrase catalytic domain-containing protein</fullName>
    </recommendedName>
</protein>
<dbReference type="InterPro" id="IPR043502">
    <property type="entry name" value="DNA/RNA_pol_sf"/>
</dbReference>
<dbReference type="PANTHER" id="PTHR37984:SF5">
    <property type="entry name" value="PROTEIN NYNRIN-LIKE"/>
    <property type="match status" value="1"/>
</dbReference>
<proteinExistence type="predicted"/>
<sequence>MEESKFQQQLKPPKTVFEIRSFLGLAGYYRYFIEGFSLIASPLTKLLRKGVLFNWTDAQQESFKKLKKPKLEKELTVYSDASHVGLGCVLMQVGKVVAYASRQLKTHEANYLMHDLELASVVKSEDTVDFGLNSEGVLCFRGRICVPKDTDLMKSILREVHSSPYAMHPGGNKMYQDLCELYWWSGLKREVTDFVKAEHQLPLGLLQPVKIPLWKWERVTMDFVSGLPLTPTKKDSVWVIVDRLTKSTHFIPVRTDYSLQKLAKLYVSKIVRLHGVLVSIISDGDPHFTSQF</sequence>
<dbReference type="InterPro" id="IPR036397">
    <property type="entry name" value="RNaseH_sf"/>
</dbReference>
<dbReference type="Pfam" id="PF17921">
    <property type="entry name" value="Integrase_H2C2"/>
    <property type="match status" value="1"/>
</dbReference>
<dbReference type="Gene3D" id="1.10.340.70">
    <property type="match status" value="1"/>
</dbReference>
<dbReference type="GO" id="GO:0003676">
    <property type="term" value="F:nucleic acid binding"/>
    <property type="evidence" value="ECO:0007669"/>
    <property type="project" value="InterPro"/>
</dbReference>